<proteinExistence type="inferred from homology"/>
<gene>
    <name evidence="3" type="ORF">ALMOND_2B025076</name>
</gene>
<comment type="similarity">
    <text evidence="1">Belongs to the PPR family. PCMP-H subfamily.</text>
</comment>
<dbReference type="OMA" id="WICVDCH"/>
<accession>A0A5E4FEB8</accession>
<evidence type="ECO:0000313" key="3">
    <source>
        <dbReference type="EMBL" id="VVA23948.1"/>
    </source>
</evidence>
<dbReference type="Pfam" id="PF20430">
    <property type="entry name" value="Eplus_motif"/>
    <property type="match status" value="1"/>
</dbReference>
<dbReference type="AlphaFoldDB" id="A0A5E4FEB8"/>
<dbReference type="InterPro" id="IPR032867">
    <property type="entry name" value="DYW_dom"/>
</dbReference>
<dbReference type="Gramene" id="VVA23948">
    <property type="protein sequence ID" value="VVA23948"/>
    <property type="gene ID" value="Prudul26B025076"/>
</dbReference>
<feature type="domain" description="DYW" evidence="2">
    <location>
        <begin position="154"/>
        <end position="231"/>
    </location>
</feature>
<dbReference type="GO" id="GO:0008270">
    <property type="term" value="F:zinc ion binding"/>
    <property type="evidence" value="ECO:0007669"/>
    <property type="project" value="InterPro"/>
</dbReference>
<evidence type="ECO:0000256" key="1">
    <source>
        <dbReference type="ARBA" id="ARBA00006643"/>
    </source>
</evidence>
<reference evidence="4" key="1">
    <citation type="journal article" date="2020" name="Plant J.">
        <title>Transposons played a major role in the diversification between the closely related almond and peach genomes: results from the almond genome sequence.</title>
        <authorList>
            <person name="Alioto T."/>
            <person name="Alexiou K.G."/>
            <person name="Bardil A."/>
            <person name="Barteri F."/>
            <person name="Castanera R."/>
            <person name="Cruz F."/>
            <person name="Dhingra A."/>
            <person name="Duval H."/>
            <person name="Fernandez I Marti A."/>
            <person name="Frias L."/>
            <person name="Galan B."/>
            <person name="Garcia J.L."/>
            <person name="Howad W."/>
            <person name="Gomez-Garrido J."/>
            <person name="Gut M."/>
            <person name="Julca I."/>
            <person name="Morata J."/>
            <person name="Puigdomenech P."/>
            <person name="Ribeca P."/>
            <person name="Rubio Cabetas M.J."/>
            <person name="Vlasova A."/>
            <person name="Wirthensohn M."/>
            <person name="Garcia-Mas J."/>
            <person name="Gabaldon T."/>
            <person name="Casacuberta J.M."/>
            <person name="Arus P."/>
        </authorList>
    </citation>
    <scope>NUCLEOTIDE SEQUENCE [LARGE SCALE GENOMIC DNA]</scope>
    <source>
        <strain evidence="4">cv. Texas</strain>
    </source>
</reference>
<dbReference type="EMBL" id="CABIKO010000076">
    <property type="protein sequence ID" value="VVA23948.1"/>
    <property type="molecule type" value="Genomic_DNA"/>
</dbReference>
<dbReference type="InterPro" id="IPR046849">
    <property type="entry name" value="E2_motif"/>
</dbReference>
<name>A0A5E4FEB8_PRUDU</name>
<evidence type="ECO:0000259" key="2">
    <source>
        <dbReference type="Pfam" id="PF14432"/>
    </source>
</evidence>
<sequence length="231" mass="25837">MGINPQNSRSNFGVLEGEKLTVAVILGGGLLARLEGGEELGFWVHGPWGGAWLLDGFRWRVVVGWVWGLELEGGGHGGMENRGIRKVPGMSSVYVGCQVHQFSARDKSHPQTMEIYMKLDEMIQRLRLAGYVPNTGSQVFFGVDSRDDDADKLEEIGQALFCHSEKLAVCFGLISTRAGSTLYIFKNLWICVDCHSAMKIVSHVYNREIVIRDRNQFHCFKQGSCSCSDYW</sequence>
<evidence type="ECO:0000313" key="4">
    <source>
        <dbReference type="Proteomes" id="UP000327085"/>
    </source>
</evidence>
<dbReference type="Pfam" id="PF14432">
    <property type="entry name" value="DYW_deaminase"/>
    <property type="match status" value="1"/>
</dbReference>
<dbReference type="InParanoid" id="A0A5E4FEB8"/>
<organism evidence="3 4">
    <name type="scientific">Prunus dulcis</name>
    <name type="common">Almond</name>
    <name type="synonym">Amygdalus dulcis</name>
    <dbReference type="NCBI Taxonomy" id="3755"/>
    <lineage>
        <taxon>Eukaryota</taxon>
        <taxon>Viridiplantae</taxon>
        <taxon>Streptophyta</taxon>
        <taxon>Embryophyta</taxon>
        <taxon>Tracheophyta</taxon>
        <taxon>Spermatophyta</taxon>
        <taxon>Magnoliopsida</taxon>
        <taxon>eudicotyledons</taxon>
        <taxon>Gunneridae</taxon>
        <taxon>Pentapetalae</taxon>
        <taxon>rosids</taxon>
        <taxon>fabids</taxon>
        <taxon>Rosales</taxon>
        <taxon>Rosaceae</taxon>
        <taxon>Amygdaloideae</taxon>
        <taxon>Amygdaleae</taxon>
        <taxon>Prunus</taxon>
    </lineage>
</organism>
<protein>
    <submittedName>
        <fullName evidence="3">PREDICTED: pentatricopeptide</fullName>
    </submittedName>
</protein>
<dbReference type="Proteomes" id="UP000327085">
    <property type="component" value="Chromosome 7"/>
</dbReference>